<organism evidence="2">
    <name type="scientific">Myoviridae sp. ctRTx89</name>
    <dbReference type="NCBI Taxonomy" id="2826652"/>
    <lineage>
        <taxon>Viruses</taxon>
        <taxon>Duplodnaviria</taxon>
        <taxon>Heunggongvirae</taxon>
        <taxon>Uroviricota</taxon>
        <taxon>Caudoviricetes</taxon>
    </lineage>
</organism>
<protein>
    <submittedName>
        <fullName evidence="2">Uncharacterized protein</fullName>
    </submittedName>
</protein>
<proteinExistence type="predicted"/>
<reference evidence="2" key="1">
    <citation type="journal article" date="2021" name="Proc. Natl. Acad. Sci. U.S.A.">
        <title>A Catalog of Tens of Thousands of Viruses from Human Metagenomes Reveals Hidden Associations with Chronic Diseases.</title>
        <authorList>
            <person name="Tisza M.J."/>
            <person name="Buck C.B."/>
        </authorList>
    </citation>
    <scope>NUCLEOTIDE SEQUENCE</scope>
    <source>
        <strain evidence="2">CtRTx89</strain>
    </source>
</reference>
<evidence type="ECO:0000313" key="2">
    <source>
        <dbReference type="EMBL" id="DAE21896.1"/>
    </source>
</evidence>
<feature type="region of interest" description="Disordered" evidence="1">
    <location>
        <begin position="1"/>
        <end position="36"/>
    </location>
</feature>
<evidence type="ECO:0000256" key="1">
    <source>
        <dbReference type="SAM" id="MobiDB-lite"/>
    </source>
</evidence>
<accession>A0A8S5QS48</accession>
<name>A0A8S5QS48_9CAUD</name>
<sequence length="79" mass="9089">MRRNLLLAHDATAGSRDTHSRNGTAPDALMGNSAKPRKIDTDLFGKTRFPPLRKRVPKFKKSHVYVSVDFLIYVHYRHI</sequence>
<dbReference type="EMBL" id="BK015720">
    <property type="protein sequence ID" value="DAE21896.1"/>
    <property type="molecule type" value="Genomic_DNA"/>
</dbReference>